<evidence type="ECO:0000256" key="1">
    <source>
        <dbReference type="ARBA" id="ARBA00001933"/>
    </source>
</evidence>
<keyword evidence="3" id="KW-0663">Pyridoxal phosphate</keyword>
<reference evidence="6" key="1">
    <citation type="submission" date="2016-01" db="EMBL/GenBank/DDBJ databases">
        <authorList>
            <person name="Peeters C."/>
        </authorList>
    </citation>
    <scope>NUCLEOTIDE SEQUENCE [LARGE SCALE GENOMIC DNA]</scope>
    <source>
        <strain evidence="6">LMG 22940</strain>
    </source>
</reference>
<organism evidence="6 7">
    <name type="scientific">Caballeronia choica</name>
    <dbReference type="NCBI Taxonomy" id="326476"/>
    <lineage>
        <taxon>Bacteria</taxon>
        <taxon>Pseudomonadati</taxon>
        <taxon>Pseudomonadota</taxon>
        <taxon>Betaproteobacteria</taxon>
        <taxon>Burkholderiales</taxon>
        <taxon>Burkholderiaceae</taxon>
        <taxon>Caballeronia</taxon>
    </lineage>
</organism>
<dbReference type="PANTHER" id="PTHR43050">
    <property type="entry name" value="SERINE / THREONINE RACEMASE FAMILY MEMBER"/>
    <property type="match status" value="1"/>
</dbReference>
<proteinExistence type="inferred from homology"/>
<name>A0A158HMG8_9BURK</name>
<dbReference type="InterPro" id="IPR001926">
    <property type="entry name" value="TrpB-like_PALP"/>
</dbReference>
<dbReference type="Pfam" id="PF00291">
    <property type="entry name" value="PALP"/>
    <property type="match status" value="1"/>
</dbReference>
<keyword evidence="7" id="KW-1185">Reference proteome</keyword>
<dbReference type="GO" id="GO:0008721">
    <property type="term" value="F:D-serine ammonia-lyase activity"/>
    <property type="evidence" value="ECO:0007669"/>
    <property type="project" value="TreeGrafter"/>
</dbReference>
<dbReference type="GO" id="GO:0030170">
    <property type="term" value="F:pyridoxal phosphate binding"/>
    <property type="evidence" value="ECO:0007669"/>
    <property type="project" value="TreeGrafter"/>
</dbReference>
<dbReference type="GO" id="GO:0000287">
    <property type="term" value="F:magnesium ion binding"/>
    <property type="evidence" value="ECO:0007669"/>
    <property type="project" value="TreeGrafter"/>
</dbReference>
<dbReference type="GO" id="GO:0003941">
    <property type="term" value="F:L-serine ammonia-lyase activity"/>
    <property type="evidence" value="ECO:0007669"/>
    <property type="project" value="TreeGrafter"/>
</dbReference>
<comment type="caution">
    <text evidence="6">The sequence shown here is derived from an EMBL/GenBank/DDBJ whole genome shotgun (WGS) entry which is preliminary data.</text>
</comment>
<evidence type="ECO:0000256" key="3">
    <source>
        <dbReference type="ARBA" id="ARBA00022898"/>
    </source>
</evidence>
<feature type="domain" description="Tryptophan synthase beta chain-like PALP" evidence="5">
    <location>
        <begin position="22"/>
        <end position="308"/>
    </location>
</feature>
<accession>A0A158HMG8</accession>
<evidence type="ECO:0000256" key="4">
    <source>
        <dbReference type="ARBA" id="ARBA00023239"/>
    </source>
</evidence>
<evidence type="ECO:0000256" key="2">
    <source>
        <dbReference type="ARBA" id="ARBA00010869"/>
    </source>
</evidence>
<evidence type="ECO:0000313" key="7">
    <source>
        <dbReference type="Proteomes" id="UP000054770"/>
    </source>
</evidence>
<evidence type="ECO:0000259" key="5">
    <source>
        <dbReference type="Pfam" id="PF00291"/>
    </source>
</evidence>
<dbReference type="GO" id="GO:0030378">
    <property type="term" value="F:serine racemase activity"/>
    <property type="evidence" value="ECO:0007669"/>
    <property type="project" value="TreeGrafter"/>
</dbReference>
<comment type="similarity">
    <text evidence="2">Belongs to the serine/threonine dehydratase family.</text>
</comment>
<dbReference type="Gene3D" id="3.40.50.1100">
    <property type="match status" value="2"/>
</dbReference>
<comment type="cofactor">
    <cofactor evidence="1">
        <name>pyridoxal 5'-phosphate</name>
        <dbReference type="ChEBI" id="CHEBI:597326"/>
    </cofactor>
</comment>
<evidence type="ECO:0000313" key="6">
    <source>
        <dbReference type="EMBL" id="SAL45199.1"/>
    </source>
</evidence>
<dbReference type="InterPro" id="IPR036052">
    <property type="entry name" value="TrpB-like_PALP_sf"/>
</dbReference>
<dbReference type="FunFam" id="3.40.50.1100:FF:000005">
    <property type="entry name" value="Threonine dehydratase catabolic"/>
    <property type="match status" value="1"/>
</dbReference>
<dbReference type="AlphaFoldDB" id="A0A158HMG8"/>
<dbReference type="GO" id="GO:0018114">
    <property type="term" value="F:threonine racemase activity"/>
    <property type="evidence" value="ECO:0007669"/>
    <property type="project" value="TreeGrafter"/>
</dbReference>
<dbReference type="FunFam" id="3.40.50.1100:FF:000007">
    <property type="entry name" value="L-threonine dehydratase catabolic TdcB"/>
    <property type="match status" value="1"/>
</dbReference>
<dbReference type="NCBIfam" id="NF005454">
    <property type="entry name" value="PRK07048.1"/>
    <property type="match status" value="1"/>
</dbReference>
<sequence length="321" mass="34119">MPTLSAPTYADVADAAQRIAGAAHRTPVLTSRTADERAGASLFFKCENFQRMGAFKFRGAYNAISHFDDRQRAAGVLTYSSGNHAQAIALSAKLAGIHATIVMPEDAPAAKIEATRGYGGEVITYDRYTQNREELGRKLAEERGMTLIPPYDHPHVIAGQGTSAKELIEETGPLDYLFVCLGGGGLIGGCALAAAALSPSCKVIGVEPEAGNDAQQSLARGEIVHIEVPRTIADGAASTHVGEYNFPIIQRHVEQIVTVSDAQLIETMRFFAQRMKMVVEPTGCLAAAAVLNKLLPVEGKRVGVLVSGGNVDLARFAQFIA</sequence>
<dbReference type="Proteomes" id="UP000054770">
    <property type="component" value="Unassembled WGS sequence"/>
</dbReference>
<dbReference type="RefSeq" id="WP_087644310.1">
    <property type="nucleotide sequence ID" value="NZ_FCON02000017.1"/>
</dbReference>
<dbReference type="CDD" id="cd01562">
    <property type="entry name" value="Thr-dehyd"/>
    <property type="match status" value="1"/>
</dbReference>
<keyword evidence="4" id="KW-0456">Lyase</keyword>
<dbReference type="OrthoDB" id="9811476at2"/>
<dbReference type="GO" id="GO:0005524">
    <property type="term" value="F:ATP binding"/>
    <property type="evidence" value="ECO:0007669"/>
    <property type="project" value="TreeGrafter"/>
</dbReference>
<dbReference type="SUPFAM" id="SSF53686">
    <property type="entry name" value="Tryptophan synthase beta subunit-like PLP-dependent enzymes"/>
    <property type="match status" value="1"/>
</dbReference>
<gene>
    <name evidence="6" type="ORF">AWB68_02140</name>
</gene>
<protein>
    <submittedName>
        <fullName evidence="6">Serine/threonine dehydratase</fullName>
    </submittedName>
</protein>
<dbReference type="PANTHER" id="PTHR43050:SF1">
    <property type="entry name" value="SERINE RACEMASE"/>
    <property type="match status" value="1"/>
</dbReference>
<dbReference type="EMBL" id="FCON02000017">
    <property type="protein sequence ID" value="SAL45199.1"/>
    <property type="molecule type" value="Genomic_DNA"/>
</dbReference>